<sequence>MKLAVTGFNAQIDDDGQNGSAGVVELRDLARGMAGALFVSLPLLFTLEMWVAARAMPDLVLLAFLAITVVLNKFYLDFAGFRKTAWQSAKWWDALITLGIGIVGSAITLVVIGSLKPDIDFYLAVKLVALEAIPMSMGAAVAINQLGASDGASQQATGLSLDMKVVVGSLLGGFLFAMNIAPTMEPKLVVLQQNWYLTGATLVLSILVSYLTVGLAAFEEQDLADRKVINSAWLETAVAYAIAFLVSAVLLWIFGFSTPLDPMVVWLPHAIALAYVTALGGAAGRLVL</sequence>
<name>A0A5S3P555_9SPHN</name>
<organism evidence="2 3">
    <name type="scientific">Qipengyuania marisflavi</name>
    <dbReference type="NCBI Taxonomy" id="2486356"/>
    <lineage>
        <taxon>Bacteria</taxon>
        <taxon>Pseudomonadati</taxon>
        <taxon>Pseudomonadota</taxon>
        <taxon>Alphaproteobacteria</taxon>
        <taxon>Sphingomonadales</taxon>
        <taxon>Erythrobacteraceae</taxon>
        <taxon>Qipengyuania</taxon>
    </lineage>
</organism>
<proteinExistence type="predicted"/>
<keyword evidence="3" id="KW-1185">Reference proteome</keyword>
<dbReference type="Pfam" id="PF09622">
    <property type="entry name" value="DUF2391"/>
    <property type="match status" value="1"/>
</dbReference>
<keyword evidence="1" id="KW-0472">Membrane</keyword>
<feature type="transmembrane region" description="Helical" evidence="1">
    <location>
        <begin position="266"/>
        <end position="287"/>
    </location>
</feature>
<comment type="caution">
    <text evidence="2">The sequence shown here is derived from an EMBL/GenBank/DDBJ whole genome shotgun (WGS) entry which is preliminary data.</text>
</comment>
<keyword evidence="1" id="KW-1133">Transmembrane helix</keyword>
<accession>A0A5S3P555</accession>
<evidence type="ECO:0000313" key="2">
    <source>
        <dbReference type="EMBL" id="TMM47197.1"/>
    </source>
</evidence>
<evidence type="ECO:0000313" key="3">
    <source>
        <dbReference type="Proteomes" id="UP000309668"/>
    </source>
</evidence>
<dbReference type="OrthoDB" id="147125at2"/>
<feature type="transmembrane region" description="Helical" evidence="1">
    <location>
        <begin position="34"/>
        <end position="53"/>
    </location>
</feature>
<feature type="transmembrane region" description="Helical" evidence="1">
    <location>
        <begin position="230"/>
        <end position="254"/>
    </location>
</feature>
<dbReference type="AlphaFoldDB" id="A0A5S3P555"/>
<gene>
    <name evidence="2" type="ORF">FEV51_10465</name>
</gene>
<dbReference type="Proteomes" id="UP000309668">
    <property type="component" value="Unassembled WGS sequence"/>
</dbReference>
<keyword evidence="1" id="KW-0812">Transmembrane</keyword>
<feature type="transmembrane region" description="Helical" evidence="1">
    <location>
        <begin position="195"/>
        <end position="218"/>
    </location>
</feature>
<dbReference type="EMBL" id="VCAO01000005">
    <property type="protein sequence ID" value="TMM47197.1"/>
    <property type="molecule type" value="Genomic_DNA"/>
</dbReference>
<dbReference type="InterPro" id="IPR024464">
    <property type="entry name" value="DUF2391"/>
</dbReference>
<feature type="transmembrane region" description="Helical" evidence="1">
    <location>
        <begin position="59"/>
        <end position="79"/>
    </location>
</feature>
<dbReference type="RefSeq" id="WP_138618677.1">
    <property type="nucleotide sequence ID" value="NZ_VCAO01000005.1"/>
</dbReference>
<feature type="transmembrane region" description="Helical" evidence="1">
    <location>
        <begin position="91"/>
        <end position="115"/>
    </location>
</feature>
<evidence type="ECO:0000256" key="1">
    <source>
        <dbReference type="SAM" id="Phobius"/>
    </source>
</evidence>
<feature type="transmembrane region" description="Helical" evidence="1">
    <location>
        <begin position="165"/>
        <end position="183"/>
    </location>
</feature>
<protein>
    <submittedName>
        <fullName evidence="2">DUF2391 family protein</fullName>
    </submittedName>
</protein>
<reference evidence="2 3" key="1">
    <citation type="submission" date="2019-05" db="EMBL/GenBank/DDBJ databases">
        <title>Erythrobacter marisflavi sp. nov., isolated from isolated from water of an estuary environment.</title>
        <authorList>
            <person name="Yoon J.-H."/>
        </authorList>
    </citation>
    <scope>NUCLEOTIDE SEQUENCE [LARGE SCALE GENOMIC DNA]</scope>
    <source>
        <strain evidence="2 3">KEM-5</strain>
    </source>
</reference>